<dbReference type="Gene3D" id="1.10.3720.10">
    <property type="entry name" value="MetI-like"/>
    <property type="match status" value="1"/>
</dbReference>
<evidence type="ECO:0000256" key="6">
    <source>
        <dbReference type="ARBA" id="ARBA00022692"/>
    </source>
</evidence>
<dbReference type="InterPro" id="IPR001638">
    <property type="entry name" value="Solute-binding_3/MltF_N"/>
</dbReference>
<evidence type="ECO:0000256" key="5">
    <source>
        <dbReference type="ARBA" id="ARBA00022475"/>
    </source>
</evidence>
<sequence>MKNTAIKLSGILLAGAVFFSTLLGYGTQVAAATAIGSDTEAGQASGDGSVASVADLPGKHIGVQLGTTGDIMVSDYETDGSGTVVERYNKGADAVQALKQGKLDCVIIDELPALAFVEQNEGLKILEENFVEEDYAFVIAKGNEALVDQVNETLRELKDEGVLDNIAKNYTGTDEEIGKYPYEILDVERTNGTLTVGTNAEFPPYEYYEEGKITGIDMDIMQAVCDKLGMELKIEDMAFDSVIPAVSTGKVDIGASGFTVTEERKKNVNFTDTYAKSKQVIIVRDTSVTAEKTGIAEKFYDNFIKDSRYTYLLKGLLNTLIITVFAVMIGIVFGFLIAIVRTNHDRNGGFTILNALCKAYLAVVRGTPVMIQLLIIYYVIFQSVNTGKLFVAVIAFGLNSAAYVAEIVRSGIMAVDIGQFEAGRSLGLNYKQTMLSIILPQAVKNILPALCNEFISLLKETSISGYIGLMDLTKGGDIIRSVTYEAFMPLIAVAAIYFLIVMGLSKAVGLLERRLRSNER</sequence>
<dbReference type="PROSITE" id="PS01039">
    <property type="entry name" value="SBP_BACTERIAL_3"/>
    <property type="match status" value="1"/>
</dbReference>
<comment type="similarity">
    <text evidence="3">Belongs to the bacterial solute-binding protein 3 family.</text>
</comment>
<feature type="transmembrane region" description="Helical" evidence="11">
    <location>
        <begin position="359"/>
        <end position="380"/>
    </location>
</feature>
<evidence type="ECO:0000256" key="1">
    <source>
        <dbReference type="ARBA" id="ARBA00004651"/>
    </source>
</evidence>
<comment type="subcellular location">
    <subcellularLocation>
        <location evidence="1 11">Cell membrane</location>
        <topology evidence="1 11">Multi-pass membrane protein</topology>
    </subcellularLocation>
</comment>
<dbReference type="Pfam" id="PF00497">
    <property type="entry name" value="SBP_bac_3"/>
    <property type="match status" value="1"/>
</dbReference>
<dbReference type="GO" id="GO:0043190">
    <property type="term" value="C:ATP-binding cassette (ABC) transporter complex"/>
    <property type="evidence" value="ECO:0007669"/>
    <property type="project" value="InterPro"/>
</dbReference>
<evidence type="ECO:0000313" key="14">
    <source>
        <dbReference type="Proteomes" id="UP000266172"/>
    </source>
</evidence>
<dbReference type="SMART" id="SM00062">
    <property type="entry name" value="PBPb"/>
    <property type="match status" value="2"/>
</dbReference>
<keyword evidence="6 11" id="KW-0812">Transmembrane</keyword>
<organism evidence="13 14">
    <name type="scientific">Roseburia hominis</name>
    <dbReference type="NCBI Taxonomy" id="301301"/>
    <lineage>
        <taxon>Bacteria</taxon>
        <taxon>Bacillati</taxon>
        <taxon>Bacillota</taxon>
        <taxon>Clostridia</taxon>
        <taxon>Lachnospirales</taxon>
        <taxon>Lachnospiraceae</taxon>
        <taxon>Roseburia</taxon>
    </lineage>
</organism>
<reference evidence="13 14" key="1">
    <citation type="submission" date="2018-08" db="EMBL/GenBank/DDBJ databases">
        <title>A genome reference for cultivated species of the human gut microbiota.</title>
        <authorList>
            <person name="Zou Y."/>
            <person name="Xue W."/>
            <person name="Luo G."/>
        </authorList>
    </citation>
    <scope>NUCLEOTIDE SEQUENCE [LARGE SCALE GENOMIC DNA]</scope>
    <source>
        <strain evidence="13 14">AF22-12AC</strain>
    </source>
</reference>
<dbReference type="PANTHER" id="PTHR30614:SF20">
    <property type="entry name" value="GLUTAMINE TRANSPORT SYSTEM PERMEASE PROTEIN GLNP"/>
    <property type="match status" value="1"/>
</dbReference>
<dbReference type="GO" id="GO:0006865">
    <property type="term" value="P:amino acid transport"/>
    <property type="evidence" value="ECO:0007669"/>
    <property type="project" value="UniProtKB-KW"/>
</dbReference>
<dbReference type="RefSeq" id="WP_118096761.1">
    <property type="nucleotide sequence ID" value="NZ_CP117966.1"/>
</dbReference>
<comment type="similarity">
    <text evidence="2">Belongs to the binding-protein-dependent transport system permease family. HisMQ subfamily.</text>
</comment>
<evidence type="ECO:0000256" key="4">
    <source>
        <dbReference type="ARBA" id="ARBA00022448"/>
    </source>
</evidence>
<dbReference type="NCBIfam" id="TIGR01726">
    <property type="entry name" value="HEQRo_perm_3TM"/>
    <property type="match status" value="1"/>
</dbReference>
<accession>A0A395VES5</accession>
<comment type="caution">
    <text evidence="13">The sequence shown here is derived from an EMBL/GenBank/DDBJ whole genome shotgun (WGS) entry which is preliminary data.</text>
</comment>
<dbReference type="InterPro" id="IPR035906">
    <property type="entry name" value="MetI-like_sf"/>
</dbReference>
<dbReference type="InterPro" id="IPR010065">
    <property type="entry name" value="AA_ABC_transptr_permease_3TM"/>
</dbReference>
<feature type="domain" description="ABC transmembrane type-1" evidence="12">
    <location>
        <begin position="316"/>
        <end position="508"/>
    </location>
</feature>
<gene>
    <name evidence="13" type="ORF">DWX93_04425</name>
</gene>
<evidence type="ECO:0000313" key="13">
    <source>
        <dbReference type="EMBL" id="RGS42559.1"/>
    </source>
</evidence>
<evidence type="ECO:0000256" key="9">
    <source>
        <dbReference type="ARBA" id="ARBA00022989"/>
    </source>
</evidence>
<dbReference type="InterPro" id="IPR000515">
    <property type="entry name" value="MetI-like"/>
</dbReference>
<feature type="transmembrane region" description="Helical" evidence="11">
    <location>
        <begin position="315"/>
        <end position="339"/>
    </location>
</feature>
<dbReference type="PROSITE" id="PS50928">
    <property type="entry name" value="ABC_TM1"/>
    <property type="match status" value="1"/>
</dbReference>
<dbReference type="FunFam" id="1.10.3720.10:FF:000033">
    <property type="entry name" value="Polar amino acid ABC transporter permease"/>
    <property type="match status" value="1"/>
</dbReference>
<evidence type="ECO:0000256" key="8">
    <source>
        <dbReference type="ARBA" id="ARBA00022970"/>
    </source>
</evidence>
<dbReference type="CDD" id="cd06261">
    <property type="entry name" value="TM_PBP2"/>
    <property type="match status" value="1"/>
</dbReference>
<dbReference type="EMBL" id="QRVL01000001">
    <property type="protein sequence ID" value="RGS42559.1"/>
    <property type="molecule type" value="Genomic_DNA"/>
</dbReference>
<keyword evidence="8" id="KW-0029">Amino-acid transport</keyword>
<dbReference type="GO" id="GO:0022857">
    <property type="term" value="F:transmembrane transporter activity"/>
    <property type="evidence" value="ECO:0007669"/>
    <property type="project" value="InterPro"/>
</dbReference>
<name>A0A395VES5_9FIRM</name>
<dbReference type="SUPFAM" id="SSF53850">
    <property type="entry name" value="Periplasmic binding protein-like II"/>
    <property type="match status" value="2"/>
</dbReference>
<evidence type="ECO:0000259" key="12">
    <source>
        <dbReference type="PROSITE" id="PS50928"/>
    </source>
</evidence>
<dbReference type="Pfam" id="PF00528">
    <property type="entry name" value="BPD_transp_1"/>
    <property type="match status" value="1"/>
</dbReference>
<proteinExistence type="inferred from homology"/>
<dbReference type="Gene3D" id="3.40.190.10">
    <property type="entry name" value="Periplasmic binding protein-like II"/>
    <property type="match status" value="4"/>
</dbReference>
<dbReference type="InterPro" id="IPR043429">
    <property type="entry name" value="ArtM/GltK/GlnP/TcyL/YhdX-like"/>
</dbReference>
<keyword evidence="4 11" id="KW-0813">Transport</keyword>
<keyword evidence="10 11" id="KW-0472">Membrane</keyword>
<feature type="transmembrane region" description="Helical" evidence="11">
    <location>
        <begin position="486"/>
        <end position="511"/>
    </location>
</feature>
<evidence type="ECO:0000256" key="3">
    <source>
        <dbReference type="ARBA" id="ARBA00010333"/>
    </source>
</evidence>
<keyword evidence="9 11" id="KW-1133">Transmembrane helix</keyword>
<evidence type="ECO:0000256" key="10">
    <source>
        <dbReference type="ARBA" id="ARBA00023136"/>
    </source>
</evidence>
<evidence type="ECO:0000256" key="7">
    <source>
        <dbReference type="ARBA" id="ARBA00022729"/>
    </source>
</evidence>
<protein>
    <submittedName>
        <fullName evidence="13">ABC transporter permease subunit</fullName>
    </submittedName>
</protein>
<dbReference type="Proteomes" id="UP000266172">
    <property type="component" value="Unassembled WGS sequence"/>
</dbReference>
<dbReference type="AlphaFoldDB" id="A0A395VES5"/>
<evidence type="ECO:0000256" key="2">
    <source>
        <dbReference type="ARBA" id="ARBA00010072"/>
    </source>
</evidence>
<keyword evidence="5" id="KW-1003">Cell membrane</keyword>
<evidence type="ECO:0000256" key="11">
    <source>
        <dbReference type="RuleBase" id="RU363032"/>
    </source>
</evidence>
<keyword evidence="7" id="KW-0732">Signal</keyword>
<dbReference type="SUPFAM" id="SSF161098">
    <property type="entry name" value="MetI-like"/>
    <property type="match status" value="1"/>
</dbReference>
<dbReference type="PANTHER" id="PTHR30614">
    <property type="entry name" value="MEMBRANE COMPONENT OF AMINO ACID ABC TRANSPORTER"/>
    <property type="match status" value="1"/>
</dbReference>
<dbReference type="InterPro" id="IPR018313">
    <property type="entry name" value="SBP_3_CS"/>
</dbReference>